<dbReference type="InterPro" id="IPR026634">
    <property type="entry name" value="TPST-like"/>
</dbReference>
<proteinExistence type="predicted"/>
<keyword evidence="3" id="KW-1185">Reference proteome</keyword>
<dbReference type="InterPro" id="IPR019734">
    <property type="entry name" value="TPR_rpt"/>
</dbReference>
<dbReference type="InterPro" id="IPR011990">
    <property type="entry name" value="TPR-like_helical_dom_sf"/>
</dbReference>
<dbReference type="SUPFAM" id="SSF52540">
    <property type="entry name" value="P-loop containing nucleoside triphosphate hydrolases"/>
    <property type="match status" value="1"/>
</dbReference>
<dbReference type="PANTHER" id="PTHR12788:SF10">
    <property type="entry name" value="PROTEIN-TYROSINE SULFOTRANSFERASE"/>
    <property type="match status" value="1"/>
</dbReference>
<organism evidence="2 3">
    <name type="scientific">Kordiimonas lipolytica</name>
    <dbReference type="NCBI Taxonomy" id="1662421"/>
    <lineage>
        <taxon>Bacteria</taxon>
        <taxon>Pseudomonadati</taxon>
        <taxon>Pseudomonadota</taxon>
        <taxon>Alphaproteobacteria</taxon>
        <taxon>Kordiimonadales</taxon>
        <taxon>Kordiimonadaceae</taxon>
        <taxon>Kordiimonas</taxon>
    </lineage>
</organism>
<dbReference type="SMART" id="SM00028">
    <property type="entry name" value="TPR"/>
    <property type="match status" value="5"/>
</dbReference>
<dbReference type="EMBL" id="JBHSCR010000035">
    <property type="protein sequence ID" value="MFC4349629.1"/>
    <property type="molecule type" value="Genomic_DNA"/>
</dbReference>
<keyword evidence="1" id="KW-0808">Transferase</keyword>
<dbReference type="InterPro" id="IPR027417">
    <property type="entry name" value="P-loop_NTPase"/>
</dbReference>
<dbReference type="Pfam" id="PF13469">
    <property type="entry name" value="Sulfotransfer_3"/>
    <property type="match status" value="1"/>
</dbReference>
<reference evidence="3" key="1">
    <citation type="journal article" date="2019" name="Int. J. Syst. Evol. Microbiol.">
        <title>The Global Catalogue of Microorganisms (GCM) 10K type strain sequencing project: providing services to taxonomists for standard genome sequencing and annotation.</title>
        <authorList>
            <consortium name="The Broad Institute Genomics Platform"/>
            <consortium name="The Broad Institute Genome Sequencing Center for Infectious Disease"/>
            <person name="Wu L."/>
            <person name="Ma J."/>
        </authorList>
    </citation>
    <scope>NUCLEOTIDE SEQUENCE [LARGE SCALE GENOMIC DNA]</scope>
    <source>
        <strain evidence="3">CGMCC 1.15304</strain>
    </source>
</reference>
<dbReference type="Gene3D" id="1.25.40.10">
    <property type="entry name" value="Tetratricopeptide repeat domain"/>
    <property type="match status" value="2"/>
</dbReference>
<evidence type="ECO:0000313" key="3">
    <source>
        <dbReference type="Proteomes" id="UP001595776"/>
    </source>
</evidence>
<accession>A0ABV8UEF0</accession>
<comment type="caution">
    <text evidence="2">The sequence shown here is derived from an EMBL/GenBank/DDBJ whole genome shotgun (WGS) entry which is preliminary data.</text>
</comment>
<protein>
    <submittedName>
        <fullName evidence="2">Tetratricopeptide repeat-containing sulfotransferase family protein</fullName>
    </submittedName>
</protein>
<dbReference type="SUPFAM" id="SSF48452">
    <property type="entry name" value="TPR-like"/>
    <property type="match status" value="1"/>
</dbReference>
<dbReference type="RefSeq" id="WP_068144803.1">
    <property type="nucleotide sequence ID" value="NZ_JBHSCR010000035.1"/>
</dbReference>
<dbReference type="Pfam" id="PF14559">
    <property type="entry name" value="TPR_19"/>
    <property type="match status" value="1"/>
</dbReference>
<evidence type="ECO:0000313" key="2">
    <source>
        <dbReference type="EMBL" id="MFC4349629.1"/>
    </source>
</evidence>
<dbReference type="PANTHER" id="PTHR12788">
    <property type="entry name" value="PROTEIN-TYROSINE SULFOTRANSFERASE 2"/>
    <property type="match status" value="1"/>
</dbReference>
<sequence>MASNTGTIGMKPTGAAPREMGQADVAKFLRRGYQALMRRDFKEAGGCCNLVLKYHPKLLEAHFLVGLVGIESGDWITARRAFKNVVSLNDKHAAGWAQFARCCAKMGQFTMAEKAVRHAEENAPKDPLVLDVIGNVHSILGDQKTALEWFDKALAGAGSAFFELSRAKALTFLGRLEEAAESLGKVLAEKPDDGMAHWMLARLDKAADDSHARTMKEIADRLPTGHPSHAFLNYAIGKEYEDLEAWDEAFAAYDAGARARRASVPYDEQAEIELFEALEQTLDEEWLSSVGEGASTDAPIFIVGQPRTGTTLVERIITAHSDVDSAGELQQFAMGIKRQLEMSSPKPMTADIIRETPKLDAKALGELYLETTKSVQPDTKRFIDKMPVNYMYLPLIAAALPNAKIIHIVRDPMDSCFASYKQLFAEAYYHSYDQAEMARHHVRYRRLMDRWRDLLGERILDVRYEDVVQDLEPNARRIIDFLGLDWQDACVDFHEQDAAVTTASAAQVREKAHTRSVGRWRKFEKNLSPMMNELKNAGLEVEPI</sequence>
<dbReference type="Proteomes" id="UP001595776">
    <property type="component" value="Unassembled WGS sequence"/>
</dbReference>
<gene>
    <name evidence="2" type="ORF">ACFO5Q_17395</name>
</gene>
<evidence type="ECO:0000256" key="1">
    <source>
        <dbReference type="ARBA" id="ARBA00022679"/>
    </source>
</evidence>
<name>A0ABV8UEF0_9PROT</name>
<dbReference type="Gene3D" id="3.40.50.300">
    <property type="entry name" value="P-loop containing nucleotide triphosphate hydrolases"/>
    <property type="match status" value="1"/>
</dbReference>